<dbReference type="Proteomes" id="UP000252081">
    <property type="component" value="Unassembled WGS sequence"/>
</dbReference>
<evidence type="ECO:0000256" key="1">
    <source>
        <dbReference type="ARBA" id="ARBA00023015"/>
    </source>
</evidence>
<keyword evidence="3" id="KW-0804">Transcription</keyword>
<organism evidence="5 6">
    <name type="scientific">Pedobacter miscanthi</name>
    <dbReference type="NCBI Taxonomy" id="2259170"/>
    <lineage>
        <taxon>Bacteria</taxon>
        <taxon>Pseudomonadati</taxon>
        <taxon>Bacteroidota</taxon>
        <taxon>Sphingobacteriia</taxon>
        <taxon>Sphingobacteriales</taxon>
        <taxon>Sphingobacteriaceae</taxon>
        <taxon>Pedobacter</taxon>
    </lineage>
</organism>
<dbReference type="PANTHER" id="PTHR46796">
    <property type="entry name" value="HTH-TYPE TRANSCRIPTIONAL ACTIVATOR RHAS-RELATED"/>
    <property type="match status" value="1"/>
</dbReference>
<evidence type="ECO:0000256" key="2">
    <source>
        <dbReference type="ARBA" id="ARBA00023125"/>
    </source>
</evidence>
<dbReference type="Gene3D" id="1.10.10.60">
    <property type="entry name" value="Homeodomain-like"/>
    <property type="match status" value="1"/>
</dbReference>
<dbReference type="GO" id="GO:0003700">
    <property type="term" value="F:DNA-binding transcription factor activity"/>
    <property type="evidence" value="ECO:0007669"/>
    <property type="project" value="InterPro"/>
</dbReference>
<keyword evidence="2" id="KW-0238">DNA-binding</keyword>
<dbReference type="Pfam" id="PF12833">
    <property type="entry name" value="HTH_18"/>
    <property type="match status" value="1"/>
</dbReference>
<name>A0A366KME5_9SPHI</name>
<evidence type="ECO:0000259" key="4">
    <source>
        <dbReference type="PROSITE" id="PS01124"/>
    </source>
</evidence>
<keyword evidence="1" id="KW-0805">Transcription regulation</keyword>
<dbReference type="InterPro" id="IPR054015">
    <property type="entry name" value="ExsA-like_N"/>
</dbReference>
<evidence type="ECO:0000256" key="3">
    <source>
        <dbReference type="ARBA" id="ARBA00023163"/>
    </source>
</evidence>
<dbReference type="SMART" id="SM00342">
    <property type="entry name" value="HTH_ARAC"/>
    <property type="match status" value="1"/>
</dbReference>
<dbReference type="Pfam" id="PF22200">
    <property type="entry name" value="ExsA_N"/>
    <property type="match status" value="1"/>
</dbReference>
<dbReference type="EMBL" id="QNQU01000043">
    <property type="protein sequence ID" value="RBQ02319.1"/>
    <property type="molecule type" value="Genomic_DNA"/>
</dbReference>
<dbReference type="AlphaFoldDB" id="A0A366KME5"/>
<accession>A0A366KME5</accession>
<comment type="caution">
    <text evidence="5">The sequence shown here is derived from an EMBL/GenBank/DDBJ whole genome shotgun (WGS) entry which is preliminary data.</text>
</comment>
<dbReference type="GO" id="GO:0043565">
    <property type="term" value="F:sequence-specific DNA binding"/>
    <property type="evidence" value="ECO:0007669"/>
    <property type="project" value="InterPro"/>
</dbReference>
<reference evidence="5 6" key="1">
    <citation type="submission" date="2018-07" db="EMBL/GenBank/DDBJ databases">
        <title>A draft genome of a endophytic bacteria, a new species of Pedobacter.</title>
        <authorList>
            <person name="Zhang Z.D."/>
            <person name="Chen Z.J."/>
        </authorList>
    </citation>
    <scope>NUCLEOTIDE SEQUENCE [LARGE SCALE GENOMIC DNA]</scope>
    <source>
        <strain evidence="5 6">RS10</strain>
    </source>
</reference>
<evidence type="ECO:0000313" key="6">
    <source>
        <dbReference type="Proteomes" id="UP000252081"/>
    </source>
</evidence>
<protein>
    <submittedName>
        <fullName evidence="5">AraC family transcriptional regulator</fullName>
    </submittedName>
</protein>
<dbReference type="InterPro" id="IPR018060">
    <property type="entry name" value="HTH_AraC"/>
</dbReference>
<evidence type="ECO:0000313" key="5">
    <source>
        <dbReference type="EMBL" id="RBQ02319.1"/>
    </source>
</evidence>
<gene>
    <name evidence="5" type="ORF">DRW42_27375</name>
</gene>
<dbReference type="SUPFAM" id="SSF46689">
    <property type="entry name" value="Homeodomain-like"/>
    <property type="match status" value="1"/>
</dbReference>
<dbReference type="InterPro" id="IPR009057">
    <property type="entry name" value="Homeodomain-like_sf"/>
</dbReference>
<dbReference type="PROSITE" id="PS01124">
    <property type="entry name" value="HTH_ARAC_FAMILY_2"/>
    <property type="match status" value="1"/>
</dbReference>
<feature type="domain" description="HTH araC/xylS-type" evidence="4">
    <location>
        <begin position="165"/>
        <end position="263"/>
    </location>
</feature>
<proteinExistence type="predicted"/>
<keyword evidence="6" id="KW-1185">Reference proteome</keyword>
<dbReference type="OrthoDB" id="4480133at2"/>
<dbReference type="InterPro" id="IPR050204">
    <property type="entry name" value="AraC_XylS_family_regulators"/>
</dbReference>
<sequence length="263" mass="30798">MNETMASSCHYQPTISAEQFIPEHIFIHIVSGTISFYDGSKEYHFKEGDYFFAKRNSLARYFKKGPEGGDFKTVSTFLNQDFLKAFQKEYGYNEEISSINNAIIPLEPNPLFANYVRSVSPYIQSNDAESIELMFLKKKELVLLLLKTNPELRKVMFDFSDPGKIDLESFMNRNFKFNVSIERFAYLTGRSLSGFKRDFERIFKEAPRRWLIQKRLQEAHFLIQKKKQKPTEVYLQVGFEDLSHFSFAFKKTFGIAPSMLLQQ</sequence>